<keyword evidence="3 6" id="KW-0418">Kinase</keyword>
<feature type="domain" description="HipA-like C-terminal" evidence="4">
    <location>
        <begin position="151"/>
        <end position="388"/>
    </location>
</feature>
<dbReference type="InterPro" id="IPR012893">
    <property type="entry name" value="HipA-like_C"/>
</dbReference>
<dbReference type="OrthoDB" id="3182374at2"/>
<dbReference type="EMBL" id="PVTL01000005">
    <property type="protein sequence ID" value="PRY67870.1"/>
    <property type="molecule type" value="Genomic_DNA"/>
</dbReference>
<sequence length="431" mass="47533">MTDALAVFLHDDFLGEVTPYRRAKNDKSRISFDWGSSYAPGEITLTESFAAIPGVTPNASLVSNFFGGYTPDGNQRVAMAKHRGIDPDDLFAVLREFGGSLGGALTFRDPAEPANYTPSYRLLDDDSVSKRLRQAIEKHDLGVQDDGRSMIPGFQPKLLLARFDGDWYEPHGRAHSTHILKPQLPSRPGNIYNEFYSHELARHMGLSHFASEIATAGQTTFLAIERFDRKVDNHAVSLVHQEDAAQALGLDWKDSAVKFQDPDRPNLRSRPSAFRIAELTGSLPESSAATTRWLEQLVFHVLVGNNDAHAKNVAFLHTTAGTTISELYDAVPNFFQSGRIDWSLAMAVDGIFDHRRISTERLVAEATSWSVLGRSAIESTVESTIRAFREAQAATTALAQTDPGVVERLDWNAARLAAGDEISQPKERATP</sequence>
<protein>
    <submittedName>
        <fullName evidence="6">Serine/threonine-protein kinase HipA</fullName>
    </submittedName>
</protein>
<dbReference type="InterPro" id="IPR052028">
    <property type="entry name" value="HipA_Ser/Thr_kinase"/>
</dbReference>
<proteinExistence type="inferred from homology"/>
<comment type="similarity">
    <text evidence="1">Belongs to the HipA Ser/Thr kinase family.</text>
</comment>
<dbReference type="Proteomes" id="UP000237983">
    <property type="component" value="Unassembled WGS sequence"/>
</dbReference>
<evidence type="ECO:0000256" key="3">
    <source>
        <dbReference type="ARBA" id="ARBA00022777"/>
    </source>
</evidence>
<reference evidence="6 7" key="1">
    <citation type="submission" date="2018-03" db="EMBL/GenBank/DDBJ databases">
        <title>Genomic Encyclopedia of Type Strains, Phase III (KMG-III): the genomes of soil and plant-associated and newly described type strains.</title>
        <authorList>
            <person name="Whitman W."/>
        </authorList>
    </citation>
    <scope>NUCLEOTIDE SEQUENCE [LARGE SCALE GENOMIC DNA]</scope>
    <source>
        <strain evidence="6 7">CGMCC 1.12484</strain>
    </source>
</reference>
<evidence type="ECO:0000256" key="2">
    <source>
        <dbReference type="ARBA" id="ARBA00022679"/>
    </source>
</evidence>
<evidence type="ECO:0000259" key="5">
    <source>
        <dbReference type="Pfam" id="PF13657"/>
    </source>
</evidence>
<evidence type="ECO:0000259" key="4">
    <source>
        <dbReference type="Pfam" id="PF07804"/>
    </source>
</evidence>
<dbReference type="Pfam" id="PF13657">
    <property type="entry name" value="Couple_hipA"/>
    <property type="match status" value="1"/>
</dbReference>
<keyword evidence="2" id="KW-0808">Transferase</keyword>
<dbReference type="GO" id="GO:0005829">
    <property type="term" value="C:cytosol"/>
    <property type="evidence" value="ECO:0007669"/>
    <property type="project" value="TreeGrafter"/>
</dbReference>
<dbReference type="Pfam" id="PF07804">
    <property type="entry name" value="HipA_C"/>
    <property type="match status" value="1"/>
</dbReference>
<comment type="caution">
    <text evidence="6">The sequence shown here is derived from an EMBL/GenBank/DDBJ whole genome shotgun (WGS) entry which is preliminary data.</text>
</comment>
<dbReference type="GO" id="GO:0004674">
    <property type="term" value="F:protein serine/threonine kinase activity"/>
    <property type="evidence" value="ECO:0007669"/>
    <property type="project" value="TreeGrafter"/>
</dbReference>
<evidence type="ECO:0000256" key="1">
    <source>
        <dbReference type="ARBA" id="ARBA00010164"/>
    </source>
</evidence>
<feature type="domain" description="HipA N-terminal subdomain 1" evidence="5">
    <location>
        <begin position="5"/>
        <end position="107"/>
    </location>
</feature>
<keyword evidence="7" id="KW-1185">Reference proteome</keyword>
<gene>
    <name evidence="6" type="ORF">B0I08_10531</name>
</gene>
<accession>A0A2T0VCH1</accession>
<name>A0A2T0VCH1_9MICO</name>
<dbReference type="PANTHER" id="PTHR37419:SF1">
    <property type="entry name" value="SERINE_THREONINE-PROTEIN KINASE TOXIN HIPA"/>
    <property type="match status" value="1"/>
</dbReference>
<organism evidence="6 7">
    <name type="scientific">Glaciihabitans tibetensis</name>
    <dbReference type="NCBI Taxonomy" id="1266600"/>
    <lineage>
        <taxon>Bacteria</taxon>
        <taxon>Bacillati</taxon>
        <taxon>Actinomycetota</taxon>
        <taxon>Actinomycetes</taxon>
        <taxon>Micrococcales</taxon>
        <taxon>Microbacteriaceae</taxon>
        <taxon>Glaciihabitans</taxon>
    </lineage>
</organism>
<dbReference type="InterPro" id="IPR017508">
    <property type="entry name" value="HipA_N1"/>
</dbReference>
<evidence type="ECO:0000313" key="6">
    <source>
        <dbReference type="EMBL" id="PRY67870.1"/>
    </source>
</evidence>
<dbReference type="RefSeq" id="WP_106212396.1">
    <property type="nucleotide sequence ID" value="NZ_PVTL01000005.1"/>
</dbReference>
<dbReference type="PANTHER" id="PTHR37419">
    <property type="entry name" value="SERINE/THREONINE-PROTEIN KINASE TOXIN HIPA"/>
    <property type="match status" value="1"/>
</dbReference>
<dbReference type="AlphaFoldDB" id="A0A2T0VCH1"/>
<evidence type="ECO:0000313" key="7">
    <source>
        <dbReference type="Proteomes" id="UP000237983"/>
    </source>
</evidence>